<dbReference type="InterPro" id="IPR034660">
    <property type="entry name" value="DinB/YfiT-like"/>
</dbReference>
<organism evidence="1 2">
    <name type="scientific">Nocardia vinacea</name>
    <dbReference type="NCBI Taxonomy" id="96468"/>
    <lineage>
        <taxon>Bacteria</taxon>
        <taxon>Bacillati</taxon>
        <taxon>Actinomycetota</taxon>
        <taxon>Actinomycetes</taxon>
        <taxon>Mycobacteriales</taxon>
        <taxon>Nocardiaceae</taxon>
        <taxon>Nocardia</taxon>
    </lineage>
</organism>
<dbReference type="EMBL" id="CP109441">
    <property type="protein sequence ID" value="WUV49650.1"/>
    <property type="molecule type" value="Genomic_DNA"/>
</dbReference>
<evidence type="ECO:0000313" key="2">
    <source>
        <dbReference type="Proteomes" id="UP001432062"/>
    </source>
</evidence>
<keyword evidence="2" id="KW-1185">Reference proteome</keyword>
<sequence>MAIDQEREDLILALDSQRELFRITLRGLDEQQARQRTTVSELTLGGLLHHVVNCERHWTKVIVERDETAKQELAEFEGEYVMAPDDTVAGLLATWDEVAEATAKLIRTEPDLSTSIPTPTTPWTPDRVWWTVRFTLLHVLREITHHSGHADILREALDGANTTYQRA</sequence>
<dbReference type="InterPro" id="IPR007061">
    <property type="entry name" value="MST-like"/>
</dbReference>
<accession>A0ABZ1Z272</accession>
<dbReference type="Proteomes" id="UP001432062">
    <property type="component" value="Chromosome"/>
</dbReference>
<dbReference type="RefSeq" id="WP_327094410.1">
    <property type="nucleotide sequence ID" value="NZ_CP109149.1"/>
</dbReference>
<dbReference type="Pfam" id="PF04978">
    <property type="entry name" value="MST"/>
    <property type="match status" value="1"/>
</dbReference>
<reference evidence="1" key="1">
    <citation type="submission" date="2022-10" db="EMBL/GenBank/DDBJ databases">
        <title>The complete genomes of actinobacterial strains from the NBC collection.</title>
        <authorList>
            <person name="Joergensen T.S."/>
            <person name="Alvarez Arevalo M."/>
            <person name="Sterndorff E.B."/>
            <person name="Faurdal D."/>
            <person name="Vuksanovic O."/>
            <person name="Mourched A.-S."/>
            <person name="Charusanti P."/>
            <person name="Shaw S."/>
            <person name="Blin K."/>
            <person name="Weber T."/>
        </authorList>
    </citation>
    <scope>NUCLEOTIDE SEQUENCE</scope>
    <source>
        <strain evidence="1">NBC_01482</strain>
    </source>
</reference>
<name>A0ABZ1Z272_9NOCA</name>
<proteinExistence type="predicted"/>
<dbReference type="Gene3D" id="1.20.120.450">
    <property type="entry name" value="dinb family like domain"/>
    <property type="match status" value="1"/>
</dbReference>
<protein>
    <submittedName>
        <fullName evidence="1">DinB family protein</fullName>
    </submittedName>
</protein>
<gene>
    <name evidence="1" type="ORF">OG563_16465</name>
</gene>
<evidence type="ECO:0000313" key="1">
    <source>
        <dbReference type="EMBL" id="WUV49650.1"/>
    </source>
</evidence>
<dbReference type="SUPFAM" id="SSF109854">
    <property type="entry name" value="DinB/YfiT-like putative metalloenzymes"/>
    <property type="match status" value="1"/>
</dbReference>